<name>A0AAX3U9A6_9VIBR</name>
<dbReference type="GeneID" id="79919251"/>
<dbReference type="Gene3D" id="1.10.3210.10">
    <property type="entry name" value="Hypothetical protein af1432"/>
    <property type="match status" value="1"/>
</dbReference>
<dbReference type="RefSeq" id="WP_261916637.1">
    <property type="nucleotide sequence ID" value="NZ_CP118710.1"/>
</dbReference>
<dbReference type="AlphaFoldDB" id="A0AAX3U9A6"/>
<dbReference type="Proteomes" id="UP001239257">
    <property type="component" value="Chromosome 2"/>
</dbReference>
<organism evidence="1 2">
    <name type="scientific">Vibrio aestuarianus</name>
    <dbReference type="NCBI Taxonomy" id="28171"/>
    <lineage>
        <taxon>Bacteria</taxon>
        <taxon>Pseudomonadati</taxon>
        <taxon>Pseudomonadota</taxon>
        <taxon>Gammaproteobacteria</taxon>
        <taxon>Vibrionales</taxon>
        <taxon>Vibrionaceae</taxon>
        <taxon>Vibrio</taxon>
    </lineage>
</organism>
<evidence type="ECO:0000313" key="1">
    <source>
        <dbReference type="EMBL" id="WGK83353.1"/>
    </source>
</evidence>
<evidence type="ECO:0008006" key="3">
    <source>
        <dbReference type="Google" id="ProtNLM"/>
    </source>
</evidence>
<evidence type="ECO:0000313" key="2">
    <source>
        <dbReference type="Proteomes" id="UP001239257"/>
    </source>
</evidence>
<gene>
    <name evidence="1" type="ORF">PYE51_18580</name>
</gene>
<dbReference type="EMBL" id="CP118710">
    <property type="protein sequence ID" value="WGK83353.1"/>
    <property type="molecule type" value="Genomic_DNA"/>
</dbReference>
<accession>A0AAX3U9A6</accession>
<reference evidence="1" key="1">
    <citation type="submission" date="2022-02" db="EMBL/GenBank/DDBJ databases">
        <title>Emergence and expansion in Europe of a Vibrio aestuarianus clonal complex pathogenic for oysters.</title>
        <authorList>
            <person name="Mesnil A."/>
            <person name="Travers M.-A."/>
        </authorList>
    </citation>
    <scope>NUCLEOTIDE SEQUENCE</scope>
    <source>
        <strain evidence="1">U29</strain>
    </source>
</reference>
<dbReference type="Pfam" id="PF13487">
    <property type="entry name" value="HD_5"/>
    <property type="match status" value="1"/>
</dbReference>
<protein>
    <recommendedName>
        <fullName evidence="3">HD-GYP domain-containing protein</fullName>
    </recommendedName>
</protein>
<sequence length="104" mass="11731">MSYYQMHKPVLGNHHEEMDGDSYPRGLNSELLSAQARMGVRAITDVFELIASSNGACKKAKTLIETIEIMTHMVTIGHIVFFVLDNDSYQDYATYTKIKNSTVK</sequence>
<proteinExistence type="predicted"/>